<keyword evidence="2" id="KW-1185">Reference proteome</keyword>
<gene>
    <name evidence="1" type="ORF">G1C97_2193</name>
</gene>
<dbReference type="Proteomes" id="UP000543419">
    <property type="component" value="Unassembled WGS sequence"/>
</dbReference>
<keyword evidence="1" id="KW-0378">Hydrolase</keyword>
<proteinExistence type="predicted"/>
<dbReference type="EMBL" id="JAAIIG010000015">
    <property type="protein sequence ID" value="NMM99235.1"/>
    <property type="molecule type" value="Genomic_DNA"/>
</dbReference>
<evidence type="ECO:0000313" key="2">
    <source>
        <dbReference type="Proteomes" id="UP000543419"/>
    </source>
</evidence>
<protein>
    <submittedName>
        <fullName evidence="1">Glycoside hydrolase</fullName>
    </submittedName>
</protein>
<accession>A0A7Y0EZH1</accession>
<dbReference type="GO" id="GO:0016787">
    <property type="term" value="F:hydrolase activity"/>
    <property type="evidence" value="ECO:0007669"/>
    <property type="project" value="UniProtKB-KW"/>
</dbReference>
<comment type="caution">
    <text evidence="1">The sequence shown here is derived from an EMBL/GenBank/DDBJ whole genome shotgun (WGS) entry which is preliminary data.</text>
</comment>
<evidence type="ECO:0000313" key="1">
    <source>
        <dbReference type="EMBL" id="NMM99235.1"/>
    </source>
</evidence>
<reference evidence="1 2" key="1">
    <citation type="submission" date="2020-02" db="EMBL/GenBank/DDBJ databases">
        <title>Characterization of phylogenetic diversity of novel bifidobacterial species isolated in Czech ZOOs.</title>
        <authorList>
            <person name="Lugli G.A."/>
            <person name="Vera N.B."/>
            <person name="Ventura M."/>
        </authorList>
    </citation>
    <scope>NUCLEOTIDE SEQUENCE [LARGE SCALE GENOMIC DNA]</scope>
    <source>
        <strain evidence="1 2">DSM 109959</strain>
    </source>
</reference>
<name>A0A7Y0EZH1_9BIFI</name>
<feature type="non-terminal residue" evidence="1">
    <location>
        <position position="1"/>
    </location>
</feature>
<dbReference type="AlphaFoldDB" id="A0A7Y0EZH1"/>
<sequence>WGETIWGLAVQYDAWPLSAWHTPSGDINRYWVGDVVTYNGGGSMQSQPVRQCVTLVYGDYVSKFWADWWNVTTPSGSPHLVYPGDVICHN</sequence>
<organism evidence="1 2">
    <name type="scientific">Bifidobacterium olomucense</name>
    <dbReference type="NCBI Taxonomy" id="2675324"/>
    <lineage>
        <taxon>Bacteria</taxon>
        <taxon>Bacillati</taxon>
        <taxon>Actinomycetota</taxon>
        <taxon>Actinomycetes</taxon>
        <taxon>Bifidobacteriales</taxon>
        <taxon>Bifidobacteriaceae</taxon>
        <taxon>Bifidobacterium</taxon>
    </lineage>
</organism>